<dbReference type="PATRIC" id="fig|991778.3.peg.1035"/>
<name>F2AMS8_RHOBT</name>
<keyword evidence="1" id="KW-0175">Coiled coil</keyword>
<accession>F2AMS8</accession>
<evidence type="ECO:0000313" key="3">
    <source>
        <dbReference type="EMBL" id="EGF29045.1"/>
    </source>
</evidence>
<evidence type="ECO:0000313" key="4">
    <source>
        <dbReference type="Proteomes" id="UP000006222"/>
    </source>
</evidence>
<feature type="compositionally biased region" description="Basic and acidic residues" evidence="2">
    <location>
        <begin position="43"/>
        <end position="59"/>
    </location>
</feature>
<evidence type="ECO:0000256" key="1">
    <source>
        <dbReference type="SAM" id="Coils"/>
    </source>
</evidence>
<organism evidence="3 4">
    <name type="scientific">Rhodopirellula baltica WH47</name>
    <dbReference type="NCBI Taxonomy" id="991778"/>
    <lineage>
        <taxon>Bacteria</taxon>
        <taxon>Pseudomonadati</taxon>
        <taxon>Planctomycetota</taxon>
        <taxon>Planctomycetia</taxon>
        <taxon>Pirellulales</taxon>
        <taxon>Pirellulaceae</taxon>
        <taxon>Rhodopirellula</taxon>
    </lineage>
</organism>
<comment type="caution">
    <text evidence="3">The sequence shown here is derived from an EMBL/GenBank/DDBJ whole genome shotgun (WGS) entry which is preliminary data.</text>
</comment>
<gene>
    <name evidence="3" type="ORF">RBWH47_02560</name>
</gene>
<proteinExistence type="predicted"/>
<dbReference type="Proteomes" id="UP000006222">
    <property type="component" value="Unassembled WGS sequence"/>
</dbReference>
<feature type="region of interest" description="Disordered" evidence="2">
    <location>
        <begin position="767"/>
        <end position="793"/>
    </location>
</feature>
<dbReference type="AlphaFoldDB" id="F2AMS8"/>
<feature type="region of interest" description="Disordered" evidence="2">
    <location>
        <begin position="40"/>
        <end position="59"/>
    </location>
</feature>
<protein>
    <submittedName>
        <fullName evidence="3">Uncharacterized protein</fullName>
    </submittedName>
</protein>
<evidence type="ECO:0000256" key="2">
    <source>
        <dbReference type="SAM" id="MobiDB-lite"/>
    </source>
</evidence>
<dbReference type="EMBL" id="AFAR01000056">
    <property type="protein sequence ID" value="EGF29045.1"/>
    <property type="molecule type" value="Genomic_DNA"/>
</dbReference>
<feature type="coiled-coil region" evidence="1">
    <location>
        <begin position="704"/>
        <end position="738"/>
    </location>
</feature>
<sequence length="793" mass="87656">MNAVVWKRSLRGSLLYLFAFPILFNVSSLPELPAQELNGRPLKRADENQAEEKRAERATPEVDLELRSVTLHAAGKGWFEFRGKINGAGVFRVEVGEFELDEAIRVSRILDPAAPGEIRMVSSRDPVHPPTTSPNTRTLGDLLVSMKGQRIVAAEHSGKKVEGTLVAIEQRTEIVDEQRIEREVMTVLTETGLSSMWVDDFESIDAVDEGFRSRLREALEKEARPAELATHAVEFVFGDGPEREVTIGLMRSVPMWKVSYRIEGDQLIHRSIVENTSGIDWGGVELSLIDGRPVLFTMDLRSVLRARLNQLQRPSRQVAMAPRFSESLGRAYDDLELEGPGIREETIGMDGSMGIMGMDVDLSMGMGMGAGGMGGGMGGGSFGAMPGRASGKGSADLFAGDSGYGSSLNQVLSETTDAPAGSTLELQFDSVDLDSGKTALLDTLIDPVSVTDVSVYRQSYHPTATLLCLEIENNTPALLPSGPGSVLAGDQMRSILGEVVLPDLAPSVKRLVGYAMDGGVRVTTYPVETTSEQQSIEIDEKLHRITIRTQHQRSTKYDVLNRSGDDRNVILEVPLPPRPFELQALNDKDIEVEKTDEWHRLRVKIPNGGSREIVTVSSHTADDSSAWGEIAMGTLERWIAEAKWEDAQLKIIRIILADRRELEETDRTLEGLLDLRKHLVTELERISNQLTRQRGSSSFPREVIQRYQTELLKQENRLAQCEQRMQEFAKQRRKLVDQLGMDRELPSSLSGLKAFVIDTDLIPEGMSTVLPSETTTPAERPKDDPFGSDPFGN</sequence>
<reference evidence="3 4" key="1">
    <citation type="journal article" date="2013" name="Mar. Genomics">
        <title>Expression of sulfatases in Rhodopirellula baltica and the diversity of sulfatases in the genus Rhodopirellula.</title>
        <authorList>
            <person name="Wegner C.E."/>
            <person name="Richter-Heitmann T."/>
            <person name="Klindworth A."/>
            <person name="Klockow C."/>
            <person name="Richter M."/>
            <person name="Achstetter T."/>
            <person name="Glockner F.O."/>
            <person name="Harder J."/>
        </authorList>
    </citation>
    <scope>NUCLEOTIDE SEQUENCE [LARGE SCALE GENOMIC DNA]</scope>
    <source>
        <strain evidence="3 4">WH47</strain>
    </source>
</reference>
<dbReference type="RefSeq" id="WP_007324945.1">
    <property type="nucleotide sequence ID" value="NZ_AFAR01000056.1"/>
</dbReference>